<feature type="transmembrane region" description="Helical" evidence="1">
    <location>
        <begin position="220"/>
        <end position="240"/>
    </location>
</feature>
<accession>A0A5Q5BN56</accession>
<feature type="transmembrane region" description="Helical" evidence="1">
    <location>
        <begin position="75"/>
        <end position="98"/>
    </location>
</feature>
<proteinExistence type="predicted"/>
<dbReference type="AlphaFoldDB" id="A0A5Q5BN56"/>
<dbReference type="KEGG" id="mmc:Mmcs_3792"/>
<keyword evidence="1" id="KW-1133">Transmembrane helix</keyword>
<reference evidence="2" key="1">
    <citation type="submission" date="2006-06" db="EMBL/GenBank/DDBJ databases">
        <title>Complete sequence of chromosome of Mycobacterium sp. MCS.</title>
        <authorList>
            <consortium name="US DOE Joint Genome Institute"/>
            <person name="Copeland A."/>
            <person name="Lucas S."/>
            <person name="Lapidus A."/>
            <person name="Barry K."/>
            <person name="Detter J.C."/>
            <person name="Glavina del Rio T."/>
            <person name="Hammon N."/>
            <person name="Israni S."/>
            <person name="Dalin E."/>
            <person name="Tice H."/>
            <person name="Pitluck S."/>
            <person name="Martinez M."/>
            <person name="Schmutz J."/>
            <person name="Larimer F."/>
            <person name="Land M."/>
            <person name="Hauser L."/>
            <person name="Kyrpides N."/>
            <person name="Kim E."/>
            <person name="Miller C.D."/>
            <person name="Hughes J.E."/>
            <person name="Anderson A.J."/>
            <person name="Sims R.C."/>
            <person name="Richardson P."/>
        </authorList>
    </citation>
    <scope>NUCLEOTIDE SEQUENCE [LARGE SCALE GENOMIC DNA]</scope>
    <source>
        <strain evidence="2">MCS</strain>
    </source>
</reference>
<gene>
    <name evidence="2" type="ordered locus">Mmcs_3792</name>
</gene>
<keyword evidence="1" id="KW-0812">Transmembrane</keyword>
<feature type="transmembrane region" description="Helical" evidence="1">
    <location>
        <begin position="110"/>
        <end position="134"/>
    </location>
</feature>
<dbReference type="EMBL" id="CP000384">
    <property type="protein sequence ID" value="ABG09898.1"/>
    <property type="molecule type" value="Genomic_DNA"/>
</dbReference>
<protein>
    <submittedName>
        <fullName evidence="2">Uncharacterized protein</fullName>
    </submittedName>
</protein>
<keyword evidence="1" id="KW-0472">Membrane</keyword>
<evidence type="ECO:0000313" key="2">
    <source>
        <dbReference type="EMBL" id="ABG09898.1"/>
    </source>
</evidence>
<feature type="transmembrane region" description="Helical" evidence="1">
    <location>
        <begin position="154"/>
        <end position="176"/>
    </location>
</feature>
<feature type="transmembrane region" description="Helical" evidence="1">
    <location>
        <begin position="29"/>
        <end position="50"/>
    </location>
</feature>
<organism evidence="2">
    <name type="scientific">Mycobacterium sp. (strain MCS)</name>
    <dbReference type="NCBI Taxonomy" id="164756"/>
    <lineage>
        <taxon>Bacteria</taxon>
        <taxon>Bacillati</taxon>
        <taxon>Actinomycetota</taxon>
        <taxon>Actinomycetes</taxon>
        <taxon>Mycobacteriales</taxon>
        <taxon>Mycobacteriaceae</taxon>
        <taxon>Mycobacterium</taxon>
    </lineage>
</organism>
<name>A0A5Q5BN56_MYCSS</name>
<evidence type="ECO:0000256" key="1">
    <source>
        <dbReference type="SAM" id="Phobius"/>
    </source>
</evidence>
<feature type="transmembrane region" description="Helical" evidence="1">
    <location>
        <begin position="188"/>
        <end position="208"/>
    </location>
</feature>
<sequence>MSPPIVEPPPGSVIGRFFWNVRHHPKKELWFAWWVMVVFYQLYGVLFFLVTRVQPPPSPAWDIPTVVQWFDDRHLGILAGFGVVFLISGMCGPMNALLAYSMRRMSVSPIFGYSYLAMYALSAIPGMLVMAIAMTVAALRPDRDPELIHWLYDFAFLSFSGTMGVFLIGSLVWMVAILLDKNRVLPKWFGYLGLCNALTEVVVAPAWMFQRGVFAWNGAIAWWINMVVFLLYTAAFIMLLRRMIQREDFGTGPLPDLPAEGIREDSDTVEAVR</sequence>